<dbReference type="Pfam" id="PF06605">
    <property type="entry name" value="Prophage_tail"/>
    <property type="match status" value="2"/>
</dbReference>
<dbReference type="STRING" id="1469647.BC351_10290"/>
<comment type="caution">
    <text evidence="3">The sequence shown here is derived from an EMBL/GenBank/DDBJ whole genome shotgun (WGS) entry which is preliminary data.</text>
</comment>
<dbReference type="EMBL" id="MBTG01000056">
    <property type="protein sequence ID" value="OPH47572.1"/>
    <property type="molecule type" value="Genomic_DNA"/>
</dbReference>
<dbReference type="AlphaFoldDB" id="A0A1V4H9C9"/>
<sequence length="1266" mass="141914">MIGEIDPNKKPIKPQLFLSKPDGTIIAKLSEAFNIKHNVKLTSVNELSFDLPYEISVDHKNVWNKHIDVLRERYLIKVKLGNKEEWFIIDKLIDSMSDTGDIKSVEAFSLAYGLKDKTLRNLVLESKNAKEALNAVLTQTLWTIDVLDADYELTYRDFDFASNTVLDAVYQIAETFNAVVLWNTVNRTLSLIKPEFTGLNRGLKFSYGHYLKSLSREHNADEMVTQLDAYGKDGLSIEQVSSTGQSYIQDFSYFVYPFDRDAQKQVITSSYYMSDSLCHALLDYNELLESKQGLFNTYLTSKEALVSTKSTKDEEMLNLQNDLKEAIDIRTLQQFDNNMWFYKELYLGLSKSYVTALKSAALSYVVMCKVSSVDNITVKLDGVAKSVTADQWTVLGKIKGVASASVQVSGSALNTELFIQIANTTENEHTTVNNEDMLINKYSVDHKELQIAAKQDEINSVKSQISVVDANILELKTLLASTNNFTPMQLEELSDYIIRREFVDDKYIDPKDLYKAAQEKFDELRKPQTSIKIDIVNFLEIVEEQRNWSKLNLGDEVIIAYEKIGIKVTAKITEINFDYESSNISLTIASIKEINDADRKLEKFVQKGIHTAVTIDLNKNKWSKTIHSTGEISQILENFWNKTTNEINMANNEYVTLDREGITIIDPNDPSRLIRLTHGAMGLSRSSGLKYETAITADGIIAERLMGKILLTERVVIGDDDGIWTTTGASTEIVDRCGRLAMKLGLYDANPDKFGMIVNRYASTACNDTIVTNRVRIDSEEGYVIETKKGSEFEKVAWLDSNGLLNIKKLQIDHAVGKLNNDIQLDNEGLIFTRSDKGYRTIMDAIRGFVIQKNNGTSEVPYWMDKLFTNANGDLTLKGHFQAGEGERVFTIDDSGLALGSSVWGTAPLRADYLGKVWMNKLFAETAEIKNSWFRDGHIVGSDLTIGSGNNVLKMFPTIGLWLGHDQYELSPFHVNLQGEATMSKLTIKNGAGKPLLETTNSTLYLNNMNIEGVNKLTAEQIATHNITAEDGYIANLKVNSLVTLENDADKNQYVDYIKINGKTTQFITAKVVKKEQAKDSLNNLLWWTDSTRQLLTIANLGKSLIAYSYGFEGEGQDINIKRETSFSGNGQNSIIVDNFGAGDGQHKRADGYQSGKGHIEKRNGSMEFKYFTSNIADERSIKFVDDKISLYAEKSLIKAFAKDFNLHAEGGNLTIEHSSGSKLIFDSNGEVTIKSAADMNINSEANMKFNAVGNIQMTAARIDLN</sequence>
<evidence type="ECO:0000313" key="3">
    <source>
        <dbReference type="EMBL" id="OPH47572.1"/>
    </source>
</evidence>
<dbReference type="Pfam" id="PF24049">
    <property type="entry name" value="YOMG_N"/>
    <property type="match status" value="1"/>
</dbReference>
<protein>
    <submittedName>
        <fullName evidence="3">Uncharacterized protein</fullName>
    </submittedName>
</protein>
<evidence type="ECO:0000259" key="1">
    <source>
        <dbReference type="Pfam" id="PF06605"/>
    </source>
</evidence>
<feature type="domain" description="YOMG-like N-terminal" evidence="2">
    <location>
        <begin position="18"/>
        <end position="106"/>
    </location>
</feature>
<dbReference type="Proteomes" id="UP000190626">
    <property type="component" value="Unassembled WGS sequence"/>
</dbReference>
<feature type="domain" description="Tail spike" evidence="1">
    <location>
        <begin position="116"/>
        <end position="282"/>
    </location>
</feature>
<feature type="domain" description="Tail spike" evidence="1">
    <location>
        <begin position="494"/>
        <end position="592"/>
    </location>
</feature>
<dbReference type="RefSeq" id="WP_079420163.1">
    <property type="nucleotide sequence ID" value="NZ_MBTG01000056.1"/>
</dbReference>
<dbReference type="InterPro" id="IPR057796">
    <property type="entry name" value="YOMG-like_N"/>
</dbReference>
<accession>A0A1V4H9C9</accession>
<name>A0A1V4H9C9_9BACL</name>
<dbReference type="InterPro" id="IPR010572">
    <property type="entry name" value="Tail_dom"/>
</dbReference>
<gene>
    <name evidence="3" type="ORF">BC351_10290</name>
</gene>
<keyword evidence="4" id="KW-1185">Reference proteome</keyword>
<organism evidence="3 4">
    <name type="scientific">Paenibacillus ferrarius</name>
    <dbReference type="NCBI Taxonomy" id="1469647"/>
    <lineage>
        <taxon>Bacteria</taxon>
        <taxon>Bacillati</taxon>
        <taxon>Bacillota</taxon>
        <taxon>Bacilli</taxon>
        <taxon>Bacillales</taxon>
        <taxon>Paenibacillaceae</taxon>
        <taxon>Paenibacillus</taxon>
    </lineage>
</organism>
<reference evidence="4" key="1">
    <citation type="submission" date="2016-07" db="EMBL/GenBank/DDBJ databases">
        <authorList>
            <person name="Florea S."/>
            <person name="Webb J.S."/>
            <person name="Jaromczyk J."/>
            <person name="Schardl C.L."/>
        </authorList>
    </citation>
    <scope>NUCLEOTIDE SEQUENCE [LARGE SCALE GENOMIC DNA]</scope>
    <source>
        <strain evidence="4">CY1</strain>
    </source>
</reference>
<evidence type="ECO:0000259" key="2">
    <source>
        <dbReference type="Pfam" id="PF24049"/>
    </source>
</evidence>
<proteinExistence type="predicted"/>
<evidence type="ECO:0000313" key="4">
    <source>
        <dbReference type="Proteomes" id="UP000190626"/>
    </source>
</evidence>
<dbReference type="OrthoDB" id="5090100at2"/>